<evidence type="ECO:0000313" key="1">
    <source>
        <dbReference type="EMBL" id="BDB99610.1"/>
    </source>
</evidence>
<evidence type="ECO:0000313" key="2">
    <source>
        <dbReference type="Proteomes" id="UP001319921"/>
    </source>
</evidence>
<dbReference type="Proteomes" id="UP001319921">
    <property type="component" value="Chromosome"/>
</dbReference>
<dbReference type="EMBL" id="AP025226">
    <property type="protein sequence ID" value="BDB99610.1"/>
    <property type="molecule type" value="Genomic_DNA"/>
</dbReference>
<protein>
    <recommendedName>
        <fullName evidence="3">VapB-type antitoxin</fullName>
    </recommendedName>
</protein>
<proteinExistence type="predicted"/>
<evidence type="ECO:0008006" key="3">
    <source>
        <dbReference type="Google" id="ProtNLM"/>
    </source>
</evidence>
<dbReference type="AlphaFoldDB" id="A0AAQ4CUX9"/>
<sequence length="84" mass="10147">MMSETIRVSKEVKRELLKIMGELQIERGERVDFNDVIEFLLSCYKRKNPELLRRLIGMIPNNSMKDLEEERRREVELEKEKHSI</sequence>
<gene>
    <name evidence="1" type="ORF">SACC_26270</name>
</gene>
<reference evidence="1 2" key="1">
    <citation type="journal article" date="2022" name="Microbiol. Resour. Announc.">
        <title>Complete Genome Sequence of the Hyperthermophilic and Acidophilic Archaeon Saccharolobus caldissimus Strain HS-3T.</title>
        <authorList>
            <person name="Sakai H.D."/>
            <person name="Kurosawa N."/>
        </authorList>
    </citation>
    <scope>NUCLEOTIDE SEQUENCE [LARGE SCALE GENOMIC DNA]</scope>
    <source>
        <strain evidence="1 2">JCM32116</strain>
    </source>
</reference>
<name>A0AAQ4CUX9_9CREN</name>
<accession>A0AAQ4CUX9</accession>
<dbReference type="KEGG" id="scas:SACC_26270"/>
<keyword evidence="2" id="KW-1185">Reference proteome</keyword>
<organism evidence="1 2">
    <name type="scientific">Saccharolobus caldissimus</name>
    <dbReference type="NCBI Taxonomy" id="1702097"/>
    <lineage>
        <taxon>Archaea</taxon>
        <taxon>Thermoproteota</taxon>
        <taxon>Thermoprotei</taxon>
        <taxon>Sulfolobales</taxon>
        <taxon>Sulfolobaceae</taxon>
        <taxon>Saccharolobus</taxon>
    </lineage>
</organism>